<evidence type="ECO:0000313" key="1">
    <source>
        <dbReference type="EMBL" id="PHT57205.1"/>
    </source>
</evidence>
<proteinExistence type="predicted"/>
<keyword evidence="2" id="KW-1185">Reference proteome</keyword>
<reference evidence="1 2" key="1">
    <citation type="journal article" date="2017" name="Genome Biol.">
        <title>New reference genome sequences of hot pepper reveal the massive evolution of plant disease-resistance genes by retroduplication.</title>
        <authorList>
            <person name="Kim S."/>
            <person name="Park J."/>
            <person name="Yeom S.I."/>
            <person name="Kim Y.M."/>
            <person name="Seo E."/>
            <person name="Kim K.T."/>
            <person name="Kim M.S."/>
            <person name="Lee J.M."/>
            <person name="Cheong K."/>
            <person name="Shin H.S."/>
            <person name="Kim S.B."/>
            <person name="Han K."/>
            <person name="Lee J."/>
            <person name="Park M."/>
            <person name="Lee H.A."/>
            <person name="Lee H.Y."/>
            <person name="Lee Y."/>
            <person name="Oh S."/>
            <person name="Lee J.H."/>
            <person name="Choi E."/>
            <person name="Choi E."/>
            <person name="Lee S.E."/>
            <person name="Jeon J."/>
            <person name="Kim H."/>
            <person name="Choi G."/>
            <person name="Song H."/>
            <person name="Lee J."/>
            <person name="Lee S.C."/>
            <person name="Kwon J.K."/>
            <person name="Lee H.Y."/>
            <person name="Koo N."/>
            <person name="Hong Y."/>
            <person name="Kim R.W."/>
            <person name="Kang W.H."/>
            <person name="Huh J.H."/>
            <person name="Kang B.C."/>
            <person name="Yang T.J."/>
            <person name="Lee Y.H."/>
            <person name="Bennetzen J.L."/>
            <person name="Choi D."/>
        </authorList>
    </citation>
    <scope>NUCLEOTIDE SEQUENCE [LARGE SCALE GENOMIC DNA]</scope>
    <source>
        <strain evidence="2">cv. PBC81</strain>
    </source>
</reference>
<dbReference type="AlphaFoldDB" id="A0A2G2XI95"/>
<dbReference type="Proteomes" id="UP000224567">
    <property type="component" value="Unassembled WGS sequence"/>
</dbReference>
<protein>
    <submittedName>
        <fullName evidence="1">Uncharacterized protein</fullName>
    </submittedName>
</protein>
<name>A0A2G2XI95_CAPBA</name>
<dbReference type="STRING" id="33114.A0A2G2XI95"/>
<organism evidence="1 2">
    <name type="scientific">Capsicum baccatum</name>
    <name type="common">Peruvian pepper</name>
    <dbReference type="NCBI Taxonomy" id="33114"/>
    <lineage>
        <taxon>Eukaryota</taxon>
        <taxon>Viridiplantae</taxon>
        <taxon>Streptophyta</taxon>
        <taxon>Embryophyta</taxon>
        <taxon>Tracheophyta</taxon>
        <taxon>Spermatophyta</taxon>
        <taxon>Magnoliopsida</taxon>
        <taxon>eudicotyledons</taxon>
        <taxon>Gunneridae</taxon>
        <taxon>Pentapetalae</taxon>
        <taxon>asterids</taxon>
        <taxon>lamiids</taxon>
        <taxon>Solanales</taxon>
        <taxon>Solanaceae</taxon>
        <taxon>Solanoideae</taxon>
        <taxon>Capsiceae</taxon>
        <taxon>Capsicum</taxon>
    </lineage>
</organism>
<sequence>MDKGFDFHPSPGSGHVAAMWNLNETRFSLEEGFEPMTFGDVEIQMTYAETEINIDQQCEKIHQPVVLLKHPDVGVNVHEGPAGPGESFLVEKHCSFEQKKNAEAFSSRNEKDQTKDD</sequence>
<evidence type="ECO:0000313" key="2">
    <source>
        <dbReference type="Proteomes" id="UP000224567"/>
    </source>
</evidence>
<gene>
    <name evidence="1" type="ORF">CQW23_05691</name>
</gene>
<accession>A0A2G2XI95</accession>
<dbReference type="OrthoDB" id="10071381at2759"/>
<reference evidence="2" key="2">
    <citation type="journal article" date="2017" name="J. Anim. Genet.">
        <title>Multiple reference genome sequences of hot pepper reveal the massive evolution of plant disease resistance genes by retroduplication.</title>
        <authorList>
            <person name="Kim S."/>
            <person name="Park J."/>
            <person name="Yeom S.-I."/>
            <person name="Kim Y.-M."/>
            <person name="Seo E."/>
            <person name="Kim K.-T."/>
            <person name="Kim M.-S."/>
            <person name="Lee J.M."/>
            <person name="Cheong K."/>
            <person name="Shin H.-S."/>
            <person name="Kim S.-B."/>
            <person name="Han K."/>
            <person name="Lee J."/>
            <person name="Park M."/>
            <person name="Lee H.-A."/>
            <person name="Lee H.-Y."/>
            <person name="Lee Y."/>
            <person name="Oh S."/>
            <person name="Lee J.H."/>
            <person name="Choi E."/>
            <person name="Choi E."/>
            <person name="Lee S.E."/>
            <person name="Jeon J."/>
            <person name="Kim H."/>
            <person name="Choi G."/>
            <person name="Song H."/>
            <person name="Lee J."/>
            <person name="Lee S.-C."/>
            <person name="Kwon J.-K."/>
            <person name="Lee H.-Y."/>
            <person name="Koo N."/>
            <person name="Hong Y."/>
            <person name="Kim R.W."/>
            <person name="Kang W.-H."/>
            <person name="Huh J.H."/>
            <person name="Kang B.-C."/>
            <person name="Yang T.-J."/>
            <person name="Lee Y.-H."/>
            <person name="Bennetzen J.L."/>
            <person name="Choi D."/>
        </authorList>
    </citation>
    <scope>NUCLEOTIDE SEQUENCE [LARGE SCALE GENOMIC DNA]</scope>
    <source>
        <strain evidence="2">cv. PBC81</strain>
    </source>
</reference>
<comment type="caution">
    <text evidence="1">The sequence shown here is derived from an EMBL/GenBank/DDBJ whole genome shotgun (WGS) entry which is preliminary data.</text>
</comment>
<dbReference type="EMBL" id="MLFT02000002">
    <property type="protein sequence ID" value="PHT57205.1"/>
    <property type="molecule type" value="Genomic_DNA"/>
</dbReference>